<gene>
    <name evidence="1" type="ORF">HNQ50_001163</name>
</gene>
<dbReference type="Proteomes" id="UP000543030">
    <property type="component" value="Unassembled WGS sequence"/>
</dbReference>
<protein>
    <recommendedName>
        <fullName evidence="3">Motility protein</fullName>
    </recommendedName>
</protein>
<evidence type="ECO:0008006" key="3">
    <source>
        <dbReference type="Google" id="ProtNLM"/>
    </source>
</evidence>
<keyword evidence="2" id="KW-1185">Reference proteome</keyword>
<evidence type="ECO:0000313" key="1">
    <source>
        <dbReference type="EMBL" id="MBB5190441.1"/>
    </source>
</evidence>
<sequence length="77" mass="7787">MDASAVSSQSSAVTQSMNQFDASTLQPAANANAVNVAVMKKANDAQASAALSLLQALPPVPQYNNPSNLGNAVDVKA</sequence>
<organism evidence="1 2">
    <name type="scientific">Silvimonas terrae</name>
    <dbReference type="NCBI Taxonomy" id="300266"/>
    <lineage>
        <taxon>Bacteria</taxon>
        <taxon>Pseudomonadati</taxon>
        <taxon>Pseudomonadota</taxon>
        <taxon>Betaproteobacteria</taxon>
        <taxon>Neisseriales</taxon>
        <taxon>Chitinibacteraceae</taxon>
        <taxon>Silvimonas</taxon>
    </lineage>
</organism>
<dbReference type="RefSeq" id="WP_184098474.1">
    <property type="nucleotide sequence ID" value="NZ_JACHHN010000002.1"/>
</dbReference>
<accession>A0A840RDU9</accession>
<reference evidence="1 2" key="1">
    <citation type="submission" date="2020-08" db="EMBL/GenBank/DDBJ databases">
        <title>Genomic Encyclopedia of Type Strains, Phase IV (KMG-IV): sequencing the most valuable type-strain genomes for metagenomic binning, comparative biology and taxonomic classification.</title>
        <authorList>
            <person name="Goeker M."/>
        </authorList>
    </citation>
    <scope>NUCLEOTIDE SEQUENCE [LARGE SCALE GENOMIC DNA]</scope>
    <source>
        <strain evidence="1 2">DSM 18233</strain>
    </source>
</reference>
<comment type="caution">
    <text evidence="1">The sequence shown here is derived from an EMBL/GenBank/DDBJ whole genome shotgun (WGS) entry which is preliminary data.</text>
</comment>
<dbReference type="AlphaFoldDB" id="A0A840RDU9"/>
<dbReference type="InterPro" id="IPR025906">
    <property type="entry name" value="YjfB_motility"/>
</dbReference>
<evidence type="ECO:0000313" key="2">
    <source>
        <dbReference type="Proteomes" id="UP000543030"/>
    </source>
</evidence>
<dbReference type="Pfam" id="PF14070">
    <property type="entry name" value="YjfB_motility"/>
    <property type="match status" value="1"/>
</dbReference>
<name>A0A840RDU9_9NEIS</name>
<proteinExistence type="predicted"/>
<dbReference type="EMBL" id="JACHHN010000002">
    <property type="protein sequence ID" value="MBB5190441.1"/>
    <property type="molecule type" value="Genomic_DNA"/>
</dbReference>